<dbReference type="PANTHER" id="PTHR11614">
    <property type="entry name" value="PHOSPHOLIPASE-RELATED"/>
    <property type="match status" value="1"/>
</dbReference>
<feature type="domain" description="Serine aminopeptidase S33" evidence="1">
    <location>
        <begin position="33"/>
        <end position="305"/>
    </location>
</feature>
<dbReference type="SUPFAM" id="SSF53474">
    <property type="entry name" value="alpha/beta-Hydrolases"/>
    <property type="match status" value="1"/>
</dbReference>
<dbReference type="GO" id="GO:0016787">
    <property type="term" value="F:hydrolase activity"/>
    <property type="evidence" value="ECO:0007669"/>
    <property type="project" value="UniProtKB-KW"/>
</dbReference>
<keyword evidence="2" id="KW-0378">Hydrolase</keyword>
<dbReference type="AlphaFoldDB" id="A0A414G070"/>
<dbReference type="EMBL" id="QSJI01000001">
    <property type="protein sequence ID" value="RHD57523.1"/>
    <property type="molecule type" value="Genomic_DNA"/>
</dbReference>
<protein>
    <submittedName>
        <fullName evidence="2">Alpha/beta fold hydrolase</fullName>
    </submittedName>
</protein>
<dbReference type="Gene3D" id="3.40.50.1820">
    <property type="entry name" value="alpha/beta hydrolase"/>
    <property type="match status" value="1"/>
</dbReference>
<gene>
    <name evidence="2" type="ORF">DW787_01405</name>
</gene>
<evidence type="ECO:0000259" key="1">
    <source>
        <dbReference type="Pfam" id="PF12146"/>
    </source>
</evidence>
<dbReference type="Proteomes" id="UP000286050">
    <property type="component" value="Unassembled WGS sequence"/>
</dbReference>
<reference evidence="2 3" key="1">
    <citation type="submission" date="2018-08" db="EMBL/GenBank/DDBJ databases">
        <title>A genome reference for cultivated species of the human gut microbiota.</title>
        <authorList>
            <person name="Zou Y."/>
            <person name="Xue W."/>
            <person name="Luo G."/>
        </authorList>
    </citation>
    <scope>NUCLEOTIDE SEQUENCE [LARGE SCALE GENOMIC DNA]</scope>
    <source>
        <strain evidence="2 3">AM30-5LB</strain>
    </source>
</reference>
<dbReference type="Pfam" id="PF12146">
    <property type="entry name" value="Hydrolase_4"/>
    <property type="match status" value="1"/>
</dbReference>
<organism evidence="2 3">
    <name type="scientific">Collinsella intestinalis</name>
    <dbReference type="NCBI Taxonomy" id="147207"/>
    <lineage>
        <taxon>Bacteria</taxon>
        <taxon>Bacillati</taxon>
        <taxon>Actinomycetota</taxon>
        <taxon>Coriobacteriia</taxon>
        <taxon>Coriobacteriales</taxon>
        <taxon>Coriobacteriaceae</taxon>
        <taxon>Collinsella</taxon>
    </lineage>
</organism>
<sequence length="323" mass="35102">MKTTTITYASRDYASTVRALMWEPDEVASGGEAPRGLVQIVHGMSEHVERYEGFAAFLCEQGFAVCANDHIGHGKSVSSAEDLGHMPLEVGEDVLVADVQTLRELALERLSQRCDMRVSGIPYVIFGHSMGSFITRVFLTRHAFGVRAAVLCGTGHQPRPLSAAGKALTSSLAKKHGERHVSELVDGMGAGGYGRAIKDAETDLDWLATDPEVVAEYQRDPLCGQKFTVGAYHVLSSLVSDATDLRVARRVPHALPLLFVSGDQDPVGECGAGVHRAAEMYRKAGVESVTEKLYPGMRHEILNEPVKGEVHRDVLAWLERQGL</sequence>
<comment type="caution">
    <text evidence="2">The sequence shown here is derived from an EMBL/GenBank/DDBJ whole genome shotgun (WGS) entry which is preliminary data.</text>
</comment>
<name>A0A414G070_9ACTN</name>
<evidence type="ECO:0000313" key="2">
    <source>
        <dbReference type="EMBL" id="RHD57523.1"/>
    </source>
</evidence>
<dbReference type="InterPro" id="IPR022742">
    <property type="entry name" value="Hydrolase_4"/>
</dbReference>
<proteinExistence type="predicted"/>
<dbReference type="RefSeq" id="WP_118271309.1">
    <property type="nucleotide sequence ID" value="NZ_QSJI01000001.1"/>
</dbReference>
<accession>A0A414G070</accession>
<dbReference type="InterPro" id="IPR029058">
    <property type="entry name" value="AB_hydrolase_fold"/>
</dbReference>
<dbReference type="InterPro" id="IPR051044">
    <property type="entry name" value="MAG_DAG_Lipase"/>
</dbReference>
<evidence type="ECO:0000313" key="3">
    <source>
        <dbReference type="Proteomes" id="UP000286050"/>
    </source>
</evidence>